<comment type="caution">
    <text evidence="2">The sequence shown here is derived from an EMBL/GenBank/DDBJ whole genome shotgun (WGS) entry which is preliminary data.</text>
</comment>
<dbReference type="OrthoDB" id="103924at2759"/>
<protein>
    <submittedName>
        <fullName evidence="2">Uncharacterized protein</fullName>
    </submittedName>
</protein>
<accession>A0A080ZVF0</accession>
<sequence length="308" mass="33330">MPRLLHLLLITVTIITSAIAEFSGTIRLYRDIDYRHNLALFEFTKSNRCFNVACGNYNDAISSVKWSGLPTTASYDGSSNAKVVFYVNADCKGKSKSYSTSLPGVKSFVDEGINDAISSFMVLESSESVENGIASLCSLPRTLMANTLQRTLRVVVAALLLTSTHSISYTIDATQADESTATSPWTGQVKLYKDTNFRSLLITLKFNTANLCFNLACGDIDDAVSSATWKGLPLQAYFSGGTTSLLMFYRGIDCAGVSQGWPTSTEKAADFGAVGINDAASSFMFLQNYTGVHNGIQSICDYKLVVNA</sequence>
<organism evidence="2 3">
    <name type="scientific">Phytophthora nicotianae P1976</name>
    <dbReference type="NCBI Taxonomy" id="1317066"/>
    <lineage>
        <taxon>Eukaryota</taxon>
        <taxon>Sar</taxon>
        <taxon>Stramenopiles</taxon>
        <taxon>Oomycota</taxon>
        <taxon>Peronosporomycetes</taxon>
        <taxon>Peronosporales</taxon>
        <taxon>Peronosporaceae</taxon>
        <taxon>Phytophthora</taxon>
    </lineage>
</organism>
<dbReference type="AlphaFoldDB" id="A0A080ZVF0"/>
<feature type="signal peptide" evidence="1">
    <location>
        <begin position="1"/>
        <end position="20"/>
    </location>
</feature>
<evidence type="ECO:0000313" key="2">
    <source>
        <dbReference type="EMBL" id="ETO70611.1"/>
    </source>
</evidence>
<proteinExistence type="predicted"/>
<dbReference type="EMBL" id="ANJA01002305">
    <property type="protein sequence ID" value="ETO70611.1"/>
    <property type="molecule type" value="Genomic_DNA"/>
</dbReference>
<dbReference type="Proteomes" id="UP000028582">
    <property type="component" value="Unassembled WGS sequence"/>
</dbReference>
<feature type="chain" id="PRO_5001753605" evidence="1">
    <location>
        <begin position="21"/>
        <end position="308"/>
    </location>
</feature>
<gene>
    <name evidence="2" type="ORF">F444_12926</name>
</gene>
<evidence type="ECO:0000256" key="1">
    <source>
        <dbReference type="SAM" id="SignalP"/>
    </source>
</evidence>
<keyword evidence="1" id="KW-0732">Signal</keyword>
<name>A0A080ZVF0_PHYNI</name>
<reference evidence="2 3" key="1">
    <citation type="submission" date="2013-11" db="EMBL/GenBank/DDBJ databases">
        <title>The Genome Sequence of Phytophthora parasitica P1976.</title>
        <authorList>
            <consortium name="The Broad Institute Genomics Platform"/>
            <person name="Russ C."/>
            <person name="Tyler B."/>
            <person name="Panabieres F."/>
            <person name="Shan W."/>
            <person name="Tripathy S."/>
            <person name="Grunwald N."/>
            <person name="Machado M."/>
            <person name="Johnson C.S."/>
            <person name="Walker B."/>
            <person name="Young S."/>
            <person name="Zeng Q."/>
            <person name="Gargeya S."/>
            <person name="Fitzgerald M."/>
            <person name="Haas B."/>
            <person name="Abouelleil A."/>
            <person name="Allen A.W."/>
            <person name="Alvarado L."/>
            <person name="Arachchi H.M."/>
            <person name="Berlin A.M."/>
            <person name="Chapman S.B."/>
            <person name="Gainer-Dewar J."/>
            <person name="Goldberg J."/>
            <person name="Griggs A."/>
            <person name="Gujja S."/>
            <person name="Hansen M."/>
            <person name="Howarth C."/>
            <person name="Imamovic A."/>
            <person name="Ireland A."/>
            <person name="Larimer J."/>
            <person name="McCowan C."/>
            <person name="Murphy C."/>
            <person name="Pearson M."/>
            <person name="Poon T.W."/>
            <person name="Priest M."/>
            <person name="Roberts A."/>
            <person name="Saif S."/>
            <person name="Shea T."/>
            <person name="Sisk P."/>
            <person name="Sykes S."/>
            <person name="Wortman J."/>
            <person name="Nusbaum C."/>
            <person name="Birren B."/>
        </authorList>
    </citation>
    <scope>NUCLEOTIDE SEQUENCE [LARGE SCALE GENOMIC DNA]</scope>
    <source>
        <strain evidence="2 3">P1976</strain>
    </source>
</reference>
<dbReference type="Gene3D" id="2.60.20.10">
    <property type="entry name" value="Crystallins"/>
    <property type="match status" value="1"/>
</dbReference>
<evidence type="ECO:0000313" key="3">
    <source>
        <dbReference type="Proteomes" id="UP000028582"/>
    </source>
</evidence>